<dbReference type="SUPFAM" id="SSF53335">
    <property type="entry name" value="S-adenosyl-L-methionine-dependent methyltransferases"/>
    <property type="match status" value="1"/>
</dbReference>
<evidence type="ECO:0000313" key="2">
    <source>
        <dbReference type="EMBL" id="RKD12519.1"/>
    </source>
</evidence>
<sequence>MLEALKRTFTFIHQHPFANRHLFRAYTKFFKWQFQSVFNKKFIVKPFVGDVRFWAKKGLTGITGNIYCGLHEFEDMGFLLHFLRPEDAFYDIGANVGSYTLLASGVVGCETLAFEPSQISYDVLKKNIALNQIELRVKAYNFALGAKTGFLNFTEYEGTSNRVVAANADIPFKKVEVKKLDDFAEASPRFLKIDVEGFETAVLDGASEMLKKENLKAIAIELNGSGNRYGFNEQDIHAGLTALGFKPYKYEPYSRTLHLLPIFTEYDTLYIRDLPFVNDRLKTAKAFKLWNQYI</sequence>
<protein>
    <recommendedName>
        <fullName evidence="1">Methyltransferase FkbM domain-containing protein</fullName>
    </recommendedName>
</protein>
<keyword evidence="3" id="KW-1185">Reference proteome</keyword>
<dbReference type="InterPro" id="IPR006342">
    <property type="entry name" value="FkbM_mtfrase"/>
</dbReference>
<dbReference type="PANTHER" id="PTHR34203">
    <property type="entry name" value="METHYLTRANSFERASE, FKBM FAMILY PROTEIN"/>
    <property type="match status" value="1"/>
</dbReference>
<dbReference type="InterPro" id="IPR052514">
    <property type="entry name" value="SAM-dependent_MTase"/>
</dbReference>
<dbReference type="EMBL" id="MBTA01000030">
    <property type="protein sequence ID" value="RKD12519.1"/>
    <property type="molecule type" value="Genomic_DNA"/>
</dbReference>
<dbReference type="PANTHER" id="PTHR34203:SF15">
    <property type="entry name" value="SLL1173 PROTEIN"/>
    <property type="match status" value="1"/>
</dbReference>
<dbReference type="Pfam" id="PF05050">
    <property type="entry name" value="Methyltransf_21"/>
    <property type="match status" value="1"/>
</dbReference>
<dbReference type="AlphaFoldDB" id="A0A419S206"/>
<gene>
    <name evidence="2" type="ORF">BCY91_12280</name>
</gene>
<dbReference type="InterPro" id="IPR029063">
    <property type="entry name" value="SAM-dependent_MTases_sf"/>
</dbReference>
<proteinExistence type="predicted"/>
<reference evidence="2 3" key="1">
    <citation type="submission" date="2016-07" db="EMBL/GenBank/DDBJ databases">
        <title>Genome of Pelobium manganitolerans.</title>
        <authorList>
            <person name="Wu S."/>
            <person name="Wang G."/>
        </authorList>
    </citation>
    <scope>NUCLEOTIDE SEQUENCE [LARGE SCALE GENOMIC DNA]</scope>
    <source>
        <strain evidence="2 3">YS-25</strain>
    </source>
</reference>
<organism evidence="2 3">
    <name type="scientific">Pelobium manganitolerans</name>
    <dbReference type="NCBI Taxonomy" id="1842495"/>
    <lineage>
        <taxon>Bacteria</taxon>
        <taxon>Pseudomonadati</taxon>
        <taxon>Bacteroidota</taxon>
        <taxon>Sphingobacteriia</taxon>
        <taxon>Sphingobacteriales</taxon>
        <taxon>Sphingobacteriaceae</taxon>
        <taxon>Pelobium</taxon>
    </lineage>
</organism>
<name>A0A419S206_9SPHI</name>
<dbReference type="NCBIfam" id="TIGR01444">
    <property type="entry name" value="fkbM_fam"/>
    <property type="match status" value="1"/>
</dbReference>
<dbReference type="Proteomes" id="UP000283433">
    <property type="component" value="Unassembled WGS sequence"/>
</dbReference>
<accession>A0A419S206</accession>
<comment type="caution">
    <text evidence="2">The sequence shown here is derived from an EMBL/GenBank/DDBJ whole genome shotgun (WGS) entry which is preliminary data.</text>
</comment>
<feature type="domain" description="Methyltransferase FkbM" evidence="1">
    <location>
        <begin position="91"/>
        <end position="246"/>
    </location>
</feature>
<evidence type="ECO:0000259" key="1">
    <source>
        <dbReference type="Pfam" id="PF05050"/>
    </source>
</evidence>
<evidence type="ECO:0000313" key="3">
    <source>
        <dbReference type="Proteomes" id="UP000283433"/>
    </source>
</evidence>
<dbReference type="Gene3D" id="3.40.50.150">
    <property type="entry name" value="Vaccinia Virus protein VP39"/>
    <property type="match status" value="1"/>
</dbReference>